<protein>
    <submittedName>
        <fullName evidence="3">Bifunctional DNA primase/polymerase</fullName>
    </submittedName>
</protein>
<accession>A0ABT5UG14</accession>
<dbReference type="RefSeq" id="WP_274691631.1">
    <property type="nucleotide sequence ID" value="NZ_JAPMOU010000059.1"/>
</dbReference>
<name>A0ABT5UG14_9GAMM</name>
<keyword evidence="4" id="KW-1185">Reference proteome</keyword>
<evidence type="ECO:0000259" key="1">
    <source>
        <dbReference type="SMART" id="SM00942"/>
    </source>
</evidence>
<proteinExistence type="predicted"/>
<feature type="domain" description="DNA primase/polymerase bifunctional N-terminal" evidence="2">
    <location>
        <begin position="13"/>
        <end position="179"/>
    </location>
</feature>
<dbReference type="Pfam" id="PF13148">
    <property type="entry name" value="DUF3987"/>
    <property type="match status" value="1"/>
</dbReference>
<dbReference type="Proteomes" id="UP001528823">
    <property type="component" value="Unassembled WGS sequence"/>
</dbReference>
<dbReference type="InterPro" id="IPR015330">
    <property type="entry name" value="DNA_primase/pol_bifunc_N"/>
</dbReference>
<reference evidence="3 4" key="1">
    <citation type="submission" date="2022-11" db="EMBL/GenBank/DDBJ databases">
        <title>Spartinivicinus poritis sp. nov., isolated from scleractinian coral Porites lutea.</title>
        <authorList>
            <person name="Zhang G."/>
            <person name="Cai L."/>
            <person name="Wei Q."/>
        </authorList>
    </citation>
    <scope>NUCLEOTIDE SEQUENCE [LARGE SCALE GENOMIC DNA]</scope>
    <source>
        <strain evidence="3 4">A2-2</strain>
    </source>
</reference>
<dbReference type="SMART" id="SM00942">
    <property type="entry name" value="PriCT_1"/>
    <property type="match status" value="1"/>
</dbReference>
<dbReference type="CDD" id="cd04859">
    <property type="entry name" value="Prim_Pol"/>
    <property type="match status" value="1"/>
</dbReference>
<feature type="domain" description="Primase C-terminal 1" evidence="1">
    <location>
        <begin position="223"/>
        <end position="286"/>
    </location>
</feature>
<dbReference type="EMBL" id="JAPMOU010000059">
    <property type="protein sequence ID" value="MDE1465322.1"/>
    <property type="molecule type" value="Genomic_DNA"/>
</dbReference>
<dbReference type="InterPro" id="IPR025048">
    <property type="entry name" value="DUF3987"/>
</dbReference>
<dbReference type="SUPFAM" id="SSF56747">
    <property type="entry name" value="Prim-pol domain"/>
    <property type="match status" value="1"/>
</dbReference>
<dbReference type="SMART" id="SM00943">
    <property type="entry name" value="Prim-Pol"/>
    <property type="match status" value="1"/>
</dbReference>
<dbReference type="Pfam" id="PF09250">
    <property type="entry name" value="Prim-Pol"/>
    <property type="match status" value="1"/>
</dbReference>
<evidence type="ECO:0000259" key="2">
    <source>
        <dbReference type="SMART" id="SM00943"/>
    </source>
</evidence>
<organism evidence="3 4">
    <name type="scientific">Spartinivicinus poritis</name>
    <dbReference type="NCBI Taxonomy" id="2994640"/>
    <lineage>
        <taxon>Bacteria</taxon>
        <taxon>Pseudomonadati</taxon>
        <taxon>Pseudomonadota</taxon>
        <taxon>Gammaproteobacteria</taxon>
        <taxon>Oceanospirillales</taxon>
        <taxon>Zooshikellaceae</taxon>
        <taxon>Spartinivicinus</taxon>
    </lineage>
</organism>
<comment type="caution">
    <text evidence="3">The sequence shown here is derived from an EMBL/GenBank/DDBJ whole genome shotgun (WGS) entry which is preliminary data.</text>
</comment>
<evidence type="ECO:0000313" key="4">
    <source>
        <dbReference type="Proteomes" id="UP001528823"/>
    </source>
</evidence>
<sequence length="737" mass="83107">MTDTKLKTTDEIAWALVEQGFTIIPLGSPFEKITEFFLKQRCKGDEEKAQQQWPKNPLVSWKQYQDKEPTDDEIESWAQRWPYANYGIITGKNVVVVDADSKEAVEFMESGKVGRTPWKVKTAKGKHYYFQYDNSIEIHNSVNTTTKIDIRGEGGYVVAPGSVHHTGVVYEWEIDQTWPINSVHDLPYLSRDDITQIKAFNTEDKPVGNFGFSVQAYTPKKHDGSPVEEGGRNNAAASLAGQYITAGHDLKTVTQLVAQWNNGNPAPLPREEINTTVASVTLTHLRNNPEAAIPLEHEKPEPQQPTIEVQDEMPSHLYKVPGALGELVDYANDTAVKKQPALAVQTALALGSLICGRYYKTDQDNFASLYFLNVAKSGEGKEHGKKIIESVLETAGYGDLIAGSGYTSTGAVMSQALAHPNHITLIDEFGKYLESSHRKGNSHKEEAITQLIEVWGRCDGVLRPQTYSTMSVKKEDVERPQRVANPAITLFGMTTPGTFYQCLTPQLVRDGFLGRFLIMESDLPMQLSVKPDARPIPKSIIEWTRQVRTKLVGNLIPFKPSHEMPKQHVLFFDEKSLQLLDEFEAELNDKKQQLTDSELYVLLTRTREKAMRIALILSLSVDQANRVIHHSLTQWAIDYVRYLDFRLVDIVTRRVGGSDFETELKACIEVIRKAGKKGLSRRQMRDISVFSRLDPQKEKHIFNAIQGRGIAAFHPVMKTRGRPRLECWIHADFCTNN</sequence>
<dbReference type="Gene3D" id="3.30.720.160">
    <property type="entry name" value="Bifunctional DNA primase/polymerase, N-terminal"/>
    <property type="match status" value="1"/>
</dbReference>
<evidence type="ECO:0000313" key="3">
    <source>
        <dbReference type="EMBL" id="MDE1465322.1"/>
    </source>
</evidence>
<gene>
    <name evidence="3" type="ORF">ORQ98_25480</name>
</gene>
<dbReference type="InterPro" id="IPR014820">
    <property type="entry name" value="PriCT_1"/>
</dbReference>
<dbReference type="Pfam" id="PF08708">
    <property type="entry name" value="PriCT_1"/>
    <property type="match status" value="1"/>
</dbReference>